<dbReference type="PANTHER" id="PTHR43794">
    <property type="entry name" value="AMINOHYDROLASE SSNA-RELATED"/>
    <property type="match status" value="1"/>
</dbReference>
<evidence type="ECO:0000313" key="4">
    <source>
        <dbReference type="Proteomes" id="UP000823634"/>
    </source>
</evidence>
<reference evidence="3" key="2">
    <citation type="journal article" date="2021" name="PeerJ">
        <title>Extensive microbial diversity within the chicken gut microbiome revealed by metagenomics and culture.</title>
        <authorList>
            <person name="Gilroy R."/>
            <person name="Ravi A."/>
            <person name="Getino M."/>
            <person name="Pursley I."/>
            <person name="Horton D.L."/>
            <person name="Alikhan N.F."/>
            <person name="Baker D."/>
            <person name="Gharbi K."/>
            <person name="Hall N."/>
            <person name="Watson M."/>
            <person name="Adriaenssens E.M."/>
            <person name="Foster-Nyarko E."/>
            <person name="Jarju S."/>
            <person name="Secka A."/>
            <person name="Antonio M."/>
            <person name="Oren A."/>
            <person name="Chaudhuri R.R."/>
            <person name="La Ragione R."/>
            <person name="Hildebrand F."/>
            <person name="Pallen M.J."/>
        </authorList>
    </citation>
    <scope>NUCLEOTIDE SEQUENCE</scope>
    <source>
        <strain evidence="3">17113</strain>
    </source>
</reference>
<evidence type="ECO:0000256" key="1">
    <source>
        <dbReference type="ARBA" id="ARBA00022801"/>
    </source>
</evidence>
<dbReference type="CDD" id="cd01298">
    <property type="entry name" value="ATZ_TRZ_like"/>
    <property type="match status" value="1"/>
</dbReference>
<reference evidence="3" key="1">
    <citation type="submission" date="2020-10" db="EMBL/GenBank/DDBJ databases">
        <authorList>
            <person name="Gilroy R."/>
        </authorList>
    </citation>
    <scope>NUCLEOTIDE SEQUENCE</scope>
    <source>
        <strain evidence="3">17113</strain>
    </source>
</reference>
<feature type="domain" description="Amidohydrolase-related" evidence="2">
    <location>
        <begin position="53"/>
        <end position="392"/>
    </location>
</feature>
<name>A0A9D9GV72_9FIRM</name>
<dbReference type="InterPro" id="IPR032466">
    <property type="entry name" value="Metal_Hydrolase"/>
</dbReference>
<proteinExistence type="predicted"/>
<dbReference type="Gene3D" id="3.20.20.140">
    <property type="entry name" value="Metal-dependent hydrolases"/>
    <property type="match status" value="1"/>
</dbReference>
<dbReference type="SUPFAM" id="SSF51338">
    <property type="entry name" value="Composite domain of metallo-dependent hydrolases"/>
    <property type="match status" value="1"/>
</dbReference>
<sequence>MTSLLKDASILSMEPGRDIYQADVYIEEGEIKQIAQGIERKADFVYDCQGNLLLPGFKNAHTHSPMTFSRSYSDDLPLHEWLFNRIFPLEDLIKPGDQYHLCKLAILEYLSSGMTACFDMYYSPLEMAKASEELGFKTVLLGTVNDNRESVAEMVDYYKTINGKNPLIRYELGFHAEYTCKEEILVELSKASHLLKCPVYSHTSETPREVEECKKRHNGLSPVEYADSLGLLDYGGGGFHGVAFSKRDMEIYASRGASLVSCPGSNAKLASGIAPLVEMEEKGINLGLGTDGPGSNNGLDMFYEMRLACVLQKLRLNDTSAFKGISALKAATVGSAKAMGLSDSLYVKVGQRADLLLIDLNRPNMRPFNDLPNNLVYSGAKDDVKMTMVEGRPLYLDGGFNLPQSVDSIIAEAEEVTSRLKKEFESR</sequence>
<dbReference type="EMBL" id="JADINA010000007">
    <property type="protein sequence ID" value="MBO8425824.1"/>
    <property type="molecule type" value="Genomic_DNA"/>
</dbReference>
<evidence type="ECO:0000259" key="2">
    <source>
        <dbReference type="Pfam" id="PF01979"/>
    </source>
</evidence>
<organism evidence="3 4">
    <name type="scientific">Candidatus Alloenteromonas pullistercoris</name>
    <dbReference type="NCBI Taxonomy" id="2840785"/>
    <lineage>
        <taxon>Bacteria</taxon>
        <taxon>Bacillati</taxon>
        <taxon>Bacillota</taxon>
        <taxon>Bacillota incertae sedis</taxon>
        <taxon>Candidatus Alloenteromonas</taxon>
    </lineage>
</organism>
<dbReference type="InterPro" id="IPR011059">
    <property type="entry name" value="Metal-dep_hydrolase_composite"/>
</dbReference>
<dbReference type="PANTHER" id="PTHR43794:SF11">
    <property type="entry name" value="AMIDOHYDROLASE-RELATED DOMAIN-CONTAINING PROTEIN"/>
    <property type="match status" value="1"/>
</dbReference>
<dbReference type="Pfam" id="PF01979">
    <property type="entry name" value="Amidohydro_1"/>
    <property type="match status" value="1"/>
</dbReference>
<dbReference type="GO" id="GO:0016810">
    <property type="term" value="F:hydrolase activity, acting on carbon-nitrogen (but not peptide) bonds"/>
    <property type="evidence" value="ECO:0007669"/>
    <property type="project" value="InterPro"/>
</dbReference>
<dbReference type="InterPro" id="IPR006680">
    <property type="entry name" value="Amidohydro-rel"/>
</dbReference>
<dbReference type="SUPFAM" id="SSF51556">
    <property type="entry name" value="Metallo-dependent hydrolases"/>
    <property type="match status" value="1"/>
</dbReference>
<keyword evidence="1" id="KW-0378">Hydrolase</keyword>
<evidence type="ECO:0000313" key="3">
    <source>
        <dbReference type="EMBL" id="MBO8425824.1"/>
    </source>
</evidence>
<accession>A0A9D9GV72</accession>
<dbReference type="AlphaFoldDB" id="A0A9D9GV72"/>
<comment type="caution">
    <text evidence="3">The sequence shown here is derived from an EMBL/GenBank/DDBJ whole genome shotgun (WGS) entry which is preliminary data.</text>
</comment>
<gene>
    <name evidence="3" type="ORF">IAC61_00705</name>
</gene>
<dbReference type="Gene3D" id="2.30.40.10">
    <property type="entry name" value="Urease, subunit C, domain 1"/>
    <property type="match status" value="1"/>
</dbReference>
<dbReference type="InterPro" id="IPR050287">
    <property type="entry name" value="MTA/SAH_deaminase"/>
</dbReference>
<protein>
    <submittedName>
        <fullName evidence="3">Amidohydrolase</fullName>
    </submittedName>
</protein>
<dbReference type="Proteomes" id="UP000823634">
    <property type="component" value="Unassembled WGS sequence"/>
</dbReference>